<reference evidence="1" key="1">
    <citation type="submission" date="2014-11" db="EMBL/GenBank/DDBJ databases">
        <authorList>
            <person name="Amaro Gonzalez C."/>
        </authorList>
    </citation>
    <scope>NUCLEOTIDE SEQUENCE</scope>
</reference>
<dbReference type="AlphaFoldDB" id="A0A0E9SIF0"/>
<sequence length="16" mass="1684">MYTTQVGSSNIIGVDV</sequence>
<name>A0A0E9SIF0_ANGAN</name>
<evidence type="ECO:0000313" key="1">
    <source>
        <dbReference type="EMBL" id="JAH41164.1"/>
    </source>
</evidence>
<protein>
    <submittedName>
        <fullName evidence="1">Uncharacterized protein</fullName>
    </submittedName>
</protein>
<organism evidence="1">
    <name type="scientific">Anguilla anguilla</name>
    <name type="common">European freshwater eel</name>
    <name type="synonym">Muraena anguilla</name>
    <dbReference type="NCBI Taxonomy" id="7936"/>
    <lineage>
        <taxon>Eukaryota</taxon>
        <taxon>Metazoa</taxon>
        <taxon>Chordata</taxon>
        <taxon>Craniata</taxon>
        <taxon>Vertebrata</taxon>
        <taxon>Euteleostomi</taxon>
        <taxon>Actinopterygii</taxon>
        <taxon>Neopterygii</taxon>
        <taxon>Teleostei</taxon>
        <taxon>Anguilliformes</taxon>
        <taxon>Anguillidae</taxon>
        <taxon>Anguilla</taxon>
    </lineage>
</organism>
<proteinExistence type="predicted"/>
<reference evidence="1" key="2">
    <citation type="journal article" date="2015" name="Fish Shellfish Immunol.">
        <title>Early steps in the European eel (Anguilla anguilla)-Vibrio vulnificus interaction in the gills: Role of the RtxA13 toxin.</title>
        <authorList>
            <person name="Callol A."/>
            <person name="Pajuelo D."/>
            <person name="Ebbesson L."/>
            <person name="Teles M."/>
            <person name="MacKenzie S."/>
            <person name="Amaro C."/>
        </authorList>
    </citation>
    <scope>NUCLEOTIDE SEQUENCE</scope>
</reference>
<dbReference type="EMBL" id="GBXM01067413">
    <property type="protein sequence ID" value="JAH41164.1"/>
    <property type="molecule type" value="Transcribed_RNA"/>
</dbReference>
<accession>A0A0E9SIF0</accession>